<keyword evidence="1" id="KW-1133">Transmembrane helix</keyword>
<comment type="caution">
    <text evidence="2">The sequence shown here is derived from an EMBL/GenBank/DDBJ whole genome shotgun (WGS) entry which is preliminary data.</text>
</comment>
<sequence>MLTIIAVGLNSRVLMCLVMVGTLLKMVNRLRSKKLNDKRLDEQHINVPFVKPFSLANYLAGQLKMS</sequence>
<accession>A0ABQ3W3L5</accession>
<evidence type="ECO:0000313" key="2">
    <source>
        <dbReference type="EMBL" id="GHP15201.1"/>
    </source>
</evidence>
<proteinExistence type="predicted"/>
<keyword evidence="1" id="KW-0472">Membrane</keyword>
<name>A0ABQ3W3L5_9LACO</name>
<dbReference type="Proteomes" id="UP000604765">
    <property type="component" value="Unassembled WGS sequence"/>
</dbReference>
<feature type="transmembrane region" description="Helical" evidence="1">
    <location>
        <begin position="6"/>
        <end position="24"/>
    </location>
</feature>
<keyword evidence="1" id="KW-0812">Transmembrane</keyword>
<dbReference type="EMBL" id="BNJR01000021">
    <property type="protein sequence ID" value="GHP15201.1"/>
    <property type="molecule type" value="Genomic_DNA"/>
</dbReference>
<organism evidence="2 3">
    <name type="scientific">Lentilactobacillus fungorum</name>
    <dbReference type="NCBI Taxonomy" id="2201250"/>
    <lineage>
        <taxon>Bacteria</taxon>
        <taxon>Bacillati</taxon>
        <taxon>Bacillota</taxon>
        <taxon>Bacilli</taxon>
        <taxon>Lactobacillales</taxon>
        <taxon>Lactobacillaceae</taxon>
        <taxon>Lentilactobacillus</taxon>
    </lineage>
</organism>
<evidence type="ECO:0000256" key="1">
    <source>
        <dbReference type="SAM" id="Phobius"/>
    </source>
</evidence>
<keyword evidence="3" id="KW-1185">Reference proteome</keyword>
<gene>
    <name evidence="2" type="ORF">YK48G_26260</name>
</gene>
<evidence type="ECO:0000313" key="3">
    <source>
        <dbReference type="Proteomes" id="UP000604765"/>
    </source>
</evidence>
<protein>
    <submittedName>
        <fullName evidence="2">Uncharacterized protein</fullName>
    </submittedName>
</protein>
<reference evidence="2 3" key="1">
    <citation type="journal article" date="2021" name="Int. J. Syst. Evol. Microbiol.">
        <title>Lentilactobacillus fungorum sp. nov., isolated from spent mushroom substrates.</title>
        <authorList>
            <person name="Tohno M."/>
            <person name="Tanizawa Y."/>
            <person name="Kojima Y."/>
            <person name="Sakamoto M."/>
            <person name="Ohkuma M."/>
            <person name="Kobayashi H."/>
        </authorList>
    </citation>
    <scope>NUCLEOTIDE SEQUENCE [LARGE SCALE GENOMIC DNA]</scope>
    <source>
        <strain evidence="2 3">YK48G</strain>
    </source>
</reference>